<evidence type="ECO:0000313" key="2">
    <source>
        <dbReference type="Proteomes" id="UP000828390"/>
    </source>
</evidence>
<keyword evidence="2" id="KW-1185">Reference proteome</keyword>
<sequence length="79" mass="8628">MCQKHTSYEVCLKLNLCANQQCHSFKCDPSEERDPELHVTLVPFWAPAALVQASLASSWGHDAAGVTTLSSKSLQPNSL</sequence>
<dbReference type="AlphaFoldDB" id="A0A9D4IZL2"/>
<reference evidence="1" key="2">
    <citation type="submission" date="2020-11" db="EMBL/GenBank/DDBJ databases">
        <authorList>
            <person name="McCartney M.A."/>
            <person name="Auch B."/>
            <person name="Kono T."/>
            <person name="Mallez S."/>
            <person name="Becker A."/>
            <person name="Gohl D.M."/>
            <person name="Silverstein K.A.T."/>
            <person name="Koren S."/>
            <person name="Bechman K.B."/>
            <person name="Herman A."/>
            <person name="Abrahante J.E."/>
            <person name="Garbe J."/>
        </authorList>
    </citation>
    <scope>NUCLEOTIDE SEQUENCE</scope>
    <source>
        <strain evidence="1">Duluth1</strain>
        <tissue evidence="1">Whole animal</tissue>
    </source>
</reference>
<accession>A0A9D4IZL2</accession>
<proteinExistence type="predicted"/>
<gene>
    <name evidence="1" type="ORF">DPMN_168434</name>
</gene>
<comment type="caution">
    <text evidence="1">The sequence shown here is derived from an EMBL/GenBank/DDBJ whole genome shotgun (WGS) entry which is preliminary data.</text>
</comment>
<organism evidence="1 2">
    <name type="scientific">Dreissena polymorpha</name>
    <name type="common">Zebra mussel</name>
    <name type="synonym">Mytilus polymorpha</name>
    <dbReference type="NCBI Taxonomy" id="45954"/>
    <lineage>
        <taxon>Eukaryota</taxon>
        <taxon>Metazoa</taxon>
        <taxon>Spiralia</taxon>
        <taxon>Lophotrochozoa</taxon>
        <taxon>Mollusca</taxon>
        <taxon>Bivalvia</taxon>
        <taxon>Autobranchia</taxon>
        <taxon>Heteroconchia</taxon>
        <taxon>Euheterodonta</taxon>
        <taxon>Imparidentia</taxon>
        <taxon>Neoheterodontei</taxon>
        <taxon>Myida</taxon>
        <taxon>Dreissenoidea</taxon>
        <taxon>Dreissenidae</taxon>
        <taxon>Dreissena</taxon>
    </lineage>
</organism>
<name>A0A9D4IZL2_DREPO</name>
<dbReference type="Proteomes" id="UP000828390">
    <property type="component" value="Unassembled WGS sequence"/>
</dbReference>
<reference evidence="1" key="1">
    <citation type="journal article" date="2019" name="bioRxiv">
        <title>The Genome of the Zebra Mussel, Dreissena polymorpha: A Resource for Invasive Species Research.</title>
        <authorList>
            <person name="McCartney M.A."/>
            <person name="Auch B."/>
            <person name="Kono T."/>
            <person name="Mallez S."/>
            <person name="Zhang Y."/>
            <person name="Obille A."/>
            <person name="Becker A."/>
            <person name="Abrahante J.E."/>
            <person name="Garbe J."/>
            <person name="Badalamenti J.P."/>
            <person name="Herman A."/>
            <person name="Mangelson H."/>
            <person name="Liachko I."/>
            <person name="Sullivan S."/>
            <person name="Sone E.D."/>
            <person name="Koren S."/>
            <person name="Silverstein K.A.T."/>
            <person name="Beckman K.B."/>
            <person name="Gohl D.M."/>
        </authorList>
    </citation>
    <scope>NUCLEOTIDE SEQUENCE</scope>
    <source>
        <strain evidence="1">Duluth1</strain>
        <tissue evidence="1">Whole animal</tissue>
    </source>
</reference>
<protein>
    <submittedName>
        <fullName evidence="1">Uncharacterized protein</fullName>
    </submittedName>
</protein>
<evidence type="ECO:0000313" key="1">
    <source>
        <dbReference type="EMBL" id="KAH3790237.1"/>
    </source>
</evidence>
<dbReference type="EMBL" id="JAIWYP010000008">
    <property type="protein sequence ID" value="KAH3790237.1"/>
    <property type="molecule type" value="Genomic_DNA"/>
</dbReference>